<comment type="pathway">
    <text evidence="2 6">Cofactor biosynthesis; tetrahydrofolate biosynthesis; 2-amino-4-hydroxy-6-hydroxymethyl-7,8-dihydropteridine diphosphate from 7,8-dihydroneopterin triphosphate: step 3/4.</text>
</comment>
<dbReference type="Gene3D" id="3.30.1130.10">
    <property type="match status" value="1"/>
</dbReference>
<evidence type="ECO:0000256" key="7">
    <source>
        <dbReference type="SAM" id="MobiDB-lite"/>
    </source>
</evidence>
<dbReference type="Pfam" id="PF02152">
    <property type="entry name" value="FolB"/>
    <property type="match status" value="1"/>
</dbReference>
<dbReference type="NCBIfam" id="TIGR00525">
    <property type="entry name" value="folB"/>
    <property type="match status" value="1"/>
</dbReference>
<protein>
    <recommendedName>
        <fullName evidence="6">7,8-dihydroneopterin aldolase</fullName>
        <ecNumber evidence="6">4.1.2.25</ecNumber>
    </recommendedName>
</protein>
<evidence type="ECO:0000256" key="1">
    <source>
        <dbReference type="ARBA" id="ARBA00001353"/>
    </source>
</evidence>
<feature type="region of interest" description="Disordered" evidence="7">
    <location>
        <begin position="1"/>
        <end position="31"/>
    </location>
</feature>
<dbReference type="InterPro" id="IPR006156">
    <property type="entry name" value="Dihydroneopterin_aldolase"/>
</dbReference>
<dbReference type="CDD" id="cd00534">
    <property type="entry name" value="DHNA_DHNTPE"/>
    <property type="match status" value="1"/>
</dbReference>
<keyword evidence="5 6" id="KW-0456">Lyase</keyword>
<dbReference type="InterPro" id="IPR043133">
    <property type="entry name" value="GTP-CH-I_C/QueF"/>
</dbReference>
<dbReference type="GO" id="GO:0005737">
    <property type="term" value="C:cytoplasm"/>
    <property type="evidence" value="ECO:0007669"/>
    <property type="project" value="TreeGrafter"/>
</dbReference>
<dbReference type="NCBIfam" id="TIGR00526">
    <property type="entry name" value="folB_dom"/>
    <property type="match status" value="1"/>
</dbReference>
<evidence type="ECO:0000256" key="4">
    <source>
        <dbReference type="ARBA" id="ARBA00022909"/>
    </source>
</evidence>
<evidence type="ECO:0000256" key="3">
    <source>
        <dbReference type="ARBA" id="ARBA00005708"/>
    </source>
</evidence>
<evidence type="ECO:0000313" key="10">
    <source>
        <dbReference type="Proteomes" id="UP000196230"/>
    </source>
</evidence>
<evidence type="ECO:0000259" key="8">
    <source>
        <dbReference type="SMART" id="SM00905"/>
    </source>
</evidence>
<organism evidence="9 10">
    <name type="scientific">Micrococcus lylae</name>
    <dbReference type="NCBI Taxonomy" id="1273"/>
    <lineage>
        <taxon>Bacteria</taxon>
        <taxon>Bacillati</taxon>
        <taxon>Actinomycetota</taxon>
        <taxon>Actinomycetes</taxon>
        <taxon>Micrococcales</taxon>
        <taxon>Micrococcaceae</taxon>
        <taxon>Micrococcus</taxon>
    </lineage>
</organism>
<dbReference type="GO" id="GO:0046654">
    <property type="term" value="P:tetrahydrofolate biosynthetic process"/>
    <property type="evidence" value="ECO:0007669"/>
    <property type="project" value="UniProtKB-UniRule"/>
</dbReference>
<feature type="compositionally biased region" description="Polar residues" evidence="7">
    <location>
        <begin position="1"/>
        <end position="12"/>
    </location>
</feature>
<comment type="similarity">
    <text evidence="3 6">Belongs to the DHNA family.</text>
</comment>
<reference evidence="9 10" key="1">
    <citation type="submission" date="2017-02" db="EMBL/GenBank/DDBJ databases">
        <authorList>
            <person name="Peterson S.W."/>
        </authorList>
    </citation>
    <scope>NUCLEOTIDE SEQUENCE [LARGE SCALE GENOMIC DNA]</scope>
    <source>
        <strain evidence="9 10">2B3F</strain>
    </source>
</reference>
<dbReference type="InterPro" id="IPR006157">
    <property type="entry name" value="FolB_dom"/>
</dbReference>
<dbReference type="EC" id="4.1.2.25" evidence="6"/>
<dbReference type="GO" id="GO:0004150">
    <property type="term" value="F:dihydroneopterin aldolase activity"/>
    <property type="evidence" value="ECO:0007669"/>
    <property type="project" value="UniProtKB-UniRule"/>
</dbReference>
<dbReference type="SMART" id="SM00905">
    <property type="entry name" value="FolB"/>
    <property type="match status" value="1"/>
</dbReference>
<dbReference type="AlphaFoldDB" id="A0A1R4JEJ3"/>
<evidence type="ECO:0000256" key="5">
    <source>
        <dbReference type="ARBA" id="ARBA00023239"/>
    </source>
</evidence>
<dbReference type="PANTHER" id="PTHR42844">
    <property type="entry name" value="DIHYDRONEOPTERIN ALDOLASE 1-RELATED"/>
    <property type="match status" value="1"/>
</dbReference>
<evidence type="ECO:0000256" key="6">
    <source>
        <dbReference type="RuleBase" id="RU362079"/>
    </source>
</evidence>
<feature type="domain" description="Dihydroneopterin aldolase/epimerase" evidence="8">
    <location>
        <begin position="38"/>
        <end position="151"/>
    </location>
</feature>
<comment type="catalytic activity">
    <reaction evidence="1 6">
        <text>7,8-dihydroneopterin = 6-hydroxymethyl-7,8-dihydropterin + glycolaldehyde</text>
        <dbReference type="Rhea" id="RHEA:10540"/>
        <dbReference type="ChEBI" id="CHEBI:17001"/>
        <dbReference type="ChEBI" id="CHEBI:17071"/>
        <dbReference type="ChEBI" id="CHEBI:44841"/>
        <dbReference type="EC" id="4.1.2.25"/>
    </reaction>
</comment>
<name>A0A1R4JEJ3_9MICC</name>
<dbReference type="Proteomes" id="UP000196230">
    <property type="component" value="Unassembled WGS sequence"/>
</dbReference>
<dbReference type="EMBL" id="FUKP01000056">
    <property type="protein sequence ID" value="SJN30432.1"/>
    <property type="molecule type" value="Genomic_DNA"/>
</dbReference>
<comment type="function">
    <text evidence="6">Catalyzes the conversion of 7,8-dihydroneopterin to 6-hydroxymethyl-7,8-dihydropterin.</text>
</comment>
<accession>A0A1R4JEJ3</accession>
<evidence type="ECO:0000256" key="2">
    <source>
        <dbReference type="ARBA" id="ARBA00005013"/>
    </source>
</evidence>
<keyword evidence="4 6" id="KW-0289">Folate biosynthesis</keyword>
<gene>
    <name evidence="9" type="ORF">FM125_08090</name>
</gene>
<dbReference type="SUPFAM" id="SSF55620">
    <property type="entry name" value="Tetrahydrobiopterin biosynthesis enzymes-like"/>
    <property type="match status" value="1"/>
</dbReference>
<dbReference type="RefSeq" id="WP_087134245.1">
    <property type="nucleotide sequence ID" value="NZ_FUKP01000056.1"/>
</dbReference>
<proteinExistence type="inferred from homology"/>
<sequence>MFARHQSASGPTTGRGVRSEQTGAESVRPVRPARRDVIRLMGISAVGHHGVFEAEKREGQPFAVDVVMHVDVAEAAATDDLTKTVNYAEAGDLVAGFIMGEPFDLIETLADRIAGAILQTQPLAGAVEVTVHKPQAPLPHEFHDVQVTVVRDRADLEASR</sequence>
<evidence type="ECO:0000313" key="9">
    <source>
        <dbReference type="EMBL" id="SJN30432.1"/>
    </source>
</evidence>
<dbReference type="GO" id="GO:0046656">
    <property type="term" value="P:folic acid biosynthetic process"/>
    <property type="evidence" value="ECO:0007669"/>
    <property type="project" value="UniProtKB-UniRule"/>
</dbReference>
<dbReference type="UniPathway" id="UPA00077">
    <property type="reaction ID" value="UER00154"/>
</dbReference>
<dbReference type="PANTHER" id="PTHR42844:SF1">
    <property type="entry name" value="DIHYDRONEOPTERIN ALDOLASE 1-RELATED"/>
    <property type="match status" value="1"/>
</dbReference>